<dbReference type="RefSeq" id="WP_105595018.1">
    <property type="nucleotide sequence ID" value="NZ_PDET01000022.1"/>
</dbReference>
<evidence type="ECO:0000256" key="3">
    <source>
        <dbReference type="SAM" id="Phobius"/>
    </source>
</evidence>
<name>A0A2S9I5K9_9GAMM</name>
<feature type="coiled-coil region" evidence="1">
    <location>
        <begin position="352"/>
        <end position="400"/>
    </location>
</feature>
<evidence type="ECO:0000256" key="1">
    <source>
        <dbReference type="SAM" id="Coils"/>
    </source>
</evidence>
<organism evidence="5 6">
    <name type="scientific">Pantoea coffeiphila</name>
    <dbReference type="NCBI Taxonomy" id="1465635"/>
    <lineage>
        <taxon>Bacteria</taxon>
        <taxon>Pseudomonadati</taxon>
        <taxon>Pseudomonadota</taxon>
        <taxon>Gammaproteobacteria</taxon>
        <taxon>Enterobacterales</taxon>
        <taxon>Erwiniaceae</taxon>
        <taxon>Pantoea</taxon>
    </lineage>
</organism>
<dbReference type="AlphaFoldDB" id="A0A2S9I5K9"/>
<feature type="region of interest" description="Disordered" evidence="2">
    <location>
        <begin position="763"/>
        <end position="785"/>
    </location>
</feature>
<accession>A0A2S9I5K9</accession>
<dbReference type="InterPro" id="IPR013491">
    <property type="entry name" value="Tape_meas_N"/>
</dbReference>
<evidence type="ECO:0000313" key="5">
    <source>
        <dbReference type="EMBL" id="PRD13087.1"/>
    </source>
</evidence>
<dbReference type="Pfam" id="PF20155">
    <property type="entry name" value="TMP_3"/>
    <property type="match status" value="1"/>
</dbReference>
<keyword evidence="3" id="KW-0812">Transmembrane</keyword>
<comment type="caution">
    <text evidence="5">The sequence shown here is derived from an EMBL/GenBank/DDBJ whole genome shotgun (WGS) entry which is preliminary data.</text>
</comment>
<keyword evidence="6" id="KW-1185">Reference proteome</keyword>
<dbReference type="NCBIfam" id="TIGR02675">
    <property type="entry name" value="tape_meas_nterm"/>
    <property type="match status" value="1"/>
</dbReference>
<dbReference type="Proteomes" id="UP000239181">
    <property type="component" value="Unassembled WGS sequence"/>
</dbReference>
<proteinExistence type="predicted"/>
<feature type="coiled-coil region" evidence="1">
    <location>
        <begin position="570"/>
        <end position="642"/>
    </location>
</feature>
<evidence type="ECO:0000313" key="6">
    <source>
        <dbReference type="Proteomes" id="UP000239181"/>
    </source>
</evidence>
<dbReference type="OrthoDB" id="79849at2"/>
<protein>
    <recommendedName>
        <fullName evidence="4">Tape measure protein N-terminal domain-containing protein</fullName>
    </recommendedName>
</protein>
<keyword evidence="1" id="KW-0175">Coiled coil</keyword>
<feature type="domain" description="Tape measure protein N-terminal" evidence="4">
    <location>
        <begin position="78"/>
        <end position="266"/>
    </location>
</feature>
<feature type="transmembrane region" description="Helical" evidence="3">
    <location>
        <begin position="505"/>
        <end position="526"/>
    </location>
</feature>
<feature type="compositionally biased region" description="Basic and acidic residues" evidence="2">
    <location>
        <begin position="768"/>
        <end position="779"/>
    </location>
</feature>
<keyword evidence="3" id="KW-0472">Membrane</keyword>
<gene>
    <name evidence="5" type="ORF">CQW29_22705</name>
</gene>
<evidence type="ECO:0000256" key="2">
    <source>
        <dbReference type="SAM" id="MobiDB-lite"/>
    </source>
</evidence>
<sequence>MAGVVNAGSIIYAVDMDTAKLLAARREVDAALNGMGGNMGRLESGVNRTERAIDSAGRGMAKLSAIATGLMAALSVQQVGTYADAWAEVNNKLANSIREGENLADVTERVFSITQSTRSSLEATASLYARLERATRQYGTSAGNLSKLTTIINQGFVVSGATAQEAENAIIQLSQGLASGALRGEEFNSVNEQGNRLIVALADSMGVSIGEMRNMAAQGKLTTEVVVNGLLSQGAAIGKEFANTTTTISQALQIAGNNVTKFFGENATIKSFSAGFSDAVVTMSERLEMLSGALILVATTMGTRYAAAITMATAAKVKSTVASVQQANADRQLAKDELGAASAVQRRAVVEKEAAIAERTRAEQTLATLRATNASTVAEVAHADAELASIRVNLQQIQAEKALEVQRAKSQITEQGRIATATRMAQLRQAETVLIQQAARAESVAQNARATAYAAASAQIATANSAVITTTAAVTAANGAMATSQERVAATSITAMGALRRVNSFLMPLGGVAGILMIAAAGWYLYAQNQAQARQESIAFADTLPDVIKKLKDMNLAQAQGLSADTVTSIKNQKEALEDLKSEISALESEYKKYIDAAKNYGAEEDESNGFVIQAAKVANELMKKRRDLDGATAKLNQTQDAYRLINIQVNQGLVDQMKAARDNALAVAEAEKQASFLGGTQAFLAEKLGQSTQALKAFNSESLKINWGGKEGEKLIKQAERRLALSKLEGEAKARQQAAYDAEDAGMVDPLAIKRTQDLYAATERQTQSRKDQRKEDNAATSVASKLANQQQAVTQKLASLQQQAALTADSTQELTRAQAIQRAGESLGSAATPEQVKQAQEYAAAIWDTAAAIKARNAIPELKENADYTAQKSQLEMLKSATDANGKLLINQEQYNAASEELEQGHQVRLSKIRAQQVSANPIAEARGEIDPVQALANQNNQKLALMQQYQQQEQAILKQSYQSGSITYDQYIAARQDTDAQYLALRTAQENQFNQQMTAAQWELLSQQGLGYNMLTSTVDSFAGNASNALTGLLTGTMSAQEAMRSLGNTILNSVLNFIVQTGVEMLKNFIVSQTLGAATQTANAAAATAGGAAALAAWTPAAIAASIATAGTASATGLSAYQTAQTAGLAMSVLGARKNGGPVSAGGLYQVGEGGRPEIYQASNGSQYMIPGDNGKVLSNKDISGGGGITVINNIENYSSGAMVDTQASSDGNGNVTIQTIVTDIANGGQIGQAISNYHNAPRRARG</sequence>
<evidence type="ECO:0000259" key="4">
    <source>
        <dbReference type="Pfam" id="PF20155"/>
    </source>
</evidence>
<reference evidence="5 6" key="1">
    <citation type="submission" date="2017-10" db="EMBL/GenBank/DDBJ databases">
        <title>Draft genome of two endophytic bacteria isolated from 'guarana' Paullinia cupana (Mart.) Ducke.</title>
        <authorList>
            <person name="Siqueira K.A."/>
            <person name="Liotti R.G."/>
            <person name="Mendes T.A."/>
            <person name="Soares M.A."/>
        </authorList>
    </citation>
    <scope>NUCLEOTIDE SEQUENCE [LARGE SCALE GENOMIC DNA]</scope>
    <source>
        <strain evidence="5 6">342</strain>
    </source>
</reference>
<dbReference type="EMBL" id="PDET01000022">
    <property type="protein sequence ID" value="PRD13087.1"/>
    <property type="molecule type" value="Genomic_DNA"/>
</dbReference>
<keyword evidence="3" id="KW-1133">Transmembrane helix</keyword>